<dbReference type="Proteomes" id="UP000581135">
    <property type="component" value="Unassembled WGS sequence"/>
</dbReference>
<dbReference type="InterPro" id="IPR011990">
    <property type="entry name" value="TPR-like_helical_dom_sf"/>
</dbReference>
<accession>A0A839SPW2</accession>
<name>A0A839SPW2_9PROT</name>
<dbReference type="InterPro" id="IPR019734">
    <property type="entry name" value="TPR_rpt"/>
</dbReference>
<keyword evidence="2 3" id="KW-0802">TPR repeat</keyword>
<protein>
    <submittedName>
        <fullName evidence="4">Tetratricopeptide (TPR) repeat protein</fullName>
    </submittedName>
</protein>
<feature type="repeat" description="TPR" evidence="3">
    <location>
        <begin position="117"/>
        <end position="150"/>
    </location>
</feature>
<dbReference type="PROSITE" id="PS50005">
    <property type="entry name" value="TPR"/>
    <property type="match status" value="1"/>
</dbReference>
<evidence type="ECO:0000256" key="3">
    <source>
        <dbReference type="PROSITE-ProRule" id="PRU00339"/>
    </source>
</evidence>
<dbReference type="SMART" id="SM00028">
    <property type="entry name" value="TPR"/>
    <property type="match status" value="4"/>
</dbReference>
<reference evidence="4 5" key="1">
    <citation type="submission" date="2020-08" db="EMBL/GenBank/DDBJ databases">
        <title>Genomic Encyclopedia of Type Strains, Phase III (KMG-III): the genomes of soil and plant-associated and newly described type strains.</title>
        <authorList>
            <person name="Whitman W."/>
        </authorList>
    </citation>
    <scope>NUCLEOTIDE SEQUENCE [LARGE SCALE GENOMIC DNA]</scope>
    <source>
        <strain evidence="4 5">CECT 8803</strain>
    </source>
</reference>
<dbReference type="EMBL" id="JACHXA010000001">
    <property type="protein sequence ID" value="MBB3063790.1"/>
    <property type="molecule type" value="Genomic_DNA"/>
</dbReference>
<gene>
    <name evidence="4" type="ORF">FHR98_000055</name>
</gene>
<dbReference type="PANTHER" id="PTHR44858">
    <property type="entry name" value="TETRATRICOPEPTIDE REPEAT PROTEIN 6"/>
    <property type="match status" value="1"/>
</dbReference>
<proteinExistence type="predicted"/>
<organism evidence="4 5">
    <name type="scientific">Limibacillus halophilus</name>
    <dbReference type="NCBI Taxonomy" id="1579333"/>
    <lineage>
        <taxon>Bacteria</taxon>
        <taxon>Pseudomonadati</taxon>
        <taxon>Pseudomonadota</taxon>
        <taxon>Alphaproteobacteria</taxon>
        <taxon>Rhodospirillales</taxon>
        <taxon>Rhodovibrionaceae</taxon>
        <taxon>Limibacillus</taxon>
    </lineage>
</organism>
<sequence length="268" mass="28839">MTHTSPFRRFRRSSAFLAVAVAGMFAVVVPLWAQTTGQGDGVPTGGAERYDICMKMAFGTPELALNEANAWGKEGGGLPAEHCASVALLNMGRLEEGASRLTAMADAMTGMRPELRIGAYGQAGQAWTMAGDSKAALAAQSKGLTLDPDNVELLIDRSFSHALTRDFWAALDDLNKASDLAPNRPDILVYRATTYRFLETPELALDDANRALVLAPDLPEGLLERGILRRLTGDETGAKADWERLIQVAPQSAAAQSARQNLERITKP</sequence>
<evidence type="ECO:0000313" key="5">
    <source>
        <dbReference type="Proteomes" id="UP000581135"/>
    </source>
</evidence>
<dbReference type="RefSeq" id="WP_183414609.1">
    <property type="nucleotide sequence ID" value="NZ_JACHXA010000001.1"/>
</dbReference>
<dbReference type="Gene3D" id="1.25.40.10">
    <property type="entry name" value="Tetratricopeptide repeat domain"/>
    <property type="match status" value="2"/>
</dbReference>
<dbReference type="SUPFAM" id="SSF48452">
    <property type="entry name" value="TPR-like"/>
    <property type="match status" value="1"/>
</dbReference>
<dbReference type="AlphaFoldDB" id="A0A839SPW2"/>
<keyword evidence="1" id="KW-0677">Repeat</keyword>
<keyword evidence="5" id="KW-1185">Reference proteome</keyword>
<evidence type="ECO:0000256" key="1">
    <source>
        <dbReference type="ARBA" id="ARBA00022737"/>
    </source>
</evidence>
<dbReference type="InterPro" id="IPR050498">
    <property type="entry name" value="Ycf3"/>
</dbReference>
<evidence type="ECO:0000313" key="4">
    <source>
        <dbReference type="EMBL" id="MBB3063790.1"/>
    </source>
</evidence>
<evidence type="ECO:0000256" key="2">
    <source>
        <dbReference type="ARBA" id="ARBA00022803"/>
    </source>
</evidence>
<dbReference type="PANTHER" id="PTHR44858:SF1">
    <property type="entry name" value="UDP-N-ACETYLGLUCOSAMINE--PEPTIDE N-ACETYLGLUCOSAMINYLTRANSFERASE SPINDLY-RELATED"/>
    <property type="match status" value="1"/>
</dbReference>
<comment type="caution">
    <text evidence="4">The sequence shown here is derived from an EMBL/GenBank/DDBJ whole genome shotgun (WGS) entry which is preliminary data.</text>
</comment>